<proteinExistence type="predicted"/>
<evidence type="ECO:0000313" key="2">
    <source>
        <dbReference type="Proteomes" id="UP000311919"/>
    </source>
</evidence>
<accession>A0A4Z2CK68</accession>
<evidence type="ECO:0000313" key="1">
    <source>
        <dbReference type="EMBL" id="TNN04639.1"/>
    </source>
</evidence>
<keyword evidence="2" id="KW-1185">Reference proteome</keyword>
<dbReference type="EMBL" id="SKCS01001270">
    <property type="protein sequence ID" value="TNN04639.1"/>
    <property type="molecule type" value="Genomic_DNA"/>
</dbReference>
<name>A0A4Z2CK68_SCHJA</name>
<gene>
    <name evidence="1" type="ORF">EWB00_000817</name>
</gene>
<sequence>MVALHAAEQVVLGTGLRAPGRPSSILRPSGEGAEVLKARAQAVRHHKRNPAFTLFNMYSQGVTSGAQPLLLVTKSNPKASLQQPELACNSTAA</sequence>
<organism evidence="1 2">
    <name type="scientific">Schistosoma japonicum</name>
    <name type="common">Blood fluke</name>
    <dbReference type="NCBI Taxonomy" id="6182"/>
    <lineage>
        <taxon>Eukaryota</taxon>
        <taxon>Metazoa</taxon>
        <taxon>Spiralia</taxon>
        <taxon>Lophotrochozoa</taxon>
        <taxon>Platyhelminthes</taxon>
        <taxon>Trematoda</taxon>
        <taxon>Digenea</taxon>
        <taxon>Strigeidida</taxon>
        <taxon>Schistosomatoidea</taxon>
        <taxon>Schistosomatidae</taxon>
        <taxon>Schistosoma</taxon>
    </lineage>
</organism>
<comment type="caution">
    <text evidence="1">The sequence shown here is derived from an EMBL/GenBank/DDBJ whole genome shotgun (WGS) entry which is preliminary data.</text>
</comment>
<dbReference type="Proteomes" id="UP000311919">
    <property type="component" value="Unassembled WGS sequence"/>
</dbReference>
<dbReference type="AlphaFoldDB" id="A0A4Z2CK68"/>
<reference evidence="1 2" key="1">
    <citation type="submission" date="2019-03" db="EMBL/GenBank/DDBJ databases">
        <title>An improved genome assembly of the fluke Schistosoma japonicum.</title>
        <authorList>
            <person name="Hu W."/>
            <person name="Luo F."/>
            <person name="Yin M."/>
            <person name="Mo X."/>
            <person name="Sun C."/>
            <person name="Wu Q."/>
            <person name="Zhu B."/>
            <person name="Xiang M."/>
            <person name="Wang J."/>
            <person name="Wang Y."/>
            <person name="Zhang T."/>
            <person name="Xu B."/>
            <person name="Zheng H."/>
            <person name="Feng Z."/>
        </authorList>
    </citation>
    <scope>NUCLEOTIDE SEQUENCE [LARGE SCALE GENOMIC DNA]</scope>
    <source>
        <strain evidence="1">HuSjv2</strain>
        <tissue evidence="1">Worms</tissue>
    </source>
</reference>
<protein>
    <submittedName>
        <fullName evidence="1">Uncharacterized protein</fullName>
    </submittedName>
</protein>